<protein>
    <submittedName>
        <fullName evidence="1">Uncharacterized protein</fullName>
    </submittedName>
</protein>
<evidence type="ECO:0000313" key="1">
    <source>
        <dbReference type="EMBL" id="GMH21001.1"/>
    </source>
</evidence>
<dbReference type="AlphaFoldDB" id="A0AAD3XYT3"/>
<keyword evidence="2" id="KW-1185">Reference proteome</keyword>
<dbReference type="EMBL" id="BSYO01000022">
    <property type="protein sequence ID" value="GMH21001.1"/>
    <property type="molecule type" value="Genomic_DNA"/>
</dbReference>
<sequence>MYALEHKDGISIYVAPLDCDGDFQFGYRWDLVLSSAVLVLQSVWGGCSDYALIWFPAGVWDSNSWVGGSVAGLIGLYYALADPFGVFPHFLAEKWIIGGCIIAANGVVDAKACPDAATCLFGSIHIVDLDGWGLDILLLPFCAAELLPYGKSTVTWLQIALGLWSLGAKPLMLLPVIARLAIDADVGGLALGLAL</sequence>
<accession>A0AAD3XYT3</accession>
<evidence type="ECO:0000313" key="2">
    <source>
        <dbReference type="Proteomes" id="UP001279734"/>
    </source>
</evidence>
<comment type="caution">
    <text evidence="1">The sequence shown here is derived from an EMBL/GenBank/DDBJ whole genome shotgun (WGS) entry which is preliminary data.</text>
</comment>
<reference evidence="1" key="1">
    <citation type="submission" date="2023-05" db="EMBL/GenBank/DDBJ databases">
        <title>Nepenthes gracilis genome sequencing.</title>
        <authorList>
            <person name="Fukushima K."/>
        </authorList>
    </citation>
    <scope>NUCLEOTIDE SEQUENCE</scope>
    <source>
        <strain evidence="1">SING2019-196</strain>
    </source>
</reference>
<name>A0AAD3XYT3_NEPGR</name>
<gene>
    <name evidence="1" type="ORF">Nepgr_022843</name>
</gene>
<organism evidence="1 2">
    <name type="scientific">Nepenthes gracilis</name>
    <name type="common">Slender pitcher plant</name>
    <dbReference type="NCBI Taxonomy" id="150966"/>
    <lineage>
        <taxon>Eukaryota</taxon>
        <taxon>Viridiplantae</taxon>
        <taxon>Streptophyta</taxon>
        <taxon>Embryophyta</taxon>
        <taxon>Tracheophyta</taxon>
        <taxon>Spermatophyta</taxon>
        <taxon>Magnoliopsida</taxon>
        <taxon>eudicotyledons</taxon>
        <taxon>Gunneridae</taxon>
        <taxon>Pentapetalae</taxon>
        <taxon>Caryophyllales</taxon>
        <taxon>Nepenthaceae</taxon>
        <taxon>Nepenthes</taxon>
    </lineage>
</organism>
<dbReference type="Proteomes" id="UP001279734">
    <property type="component" value="Unassembled WGS sequence"/>
</dbReference>
<proteinExistence type="predicted"/>